<organism evidence="1 2">
    <name type="scientific">Candidatus Gallipaludibacter merdavium</name>
    <dbReference type="NCBI Taxonomy" id="2840839"/>
    <lineage>
        <taxon>Bacteria</taxon>
        <taxon>Pseudomonadati</taxon>
        <taxon>Bacteroidota</taxon>
        <taxon>Bacteroidia</taxon>
        <taxon>Bacteroidales</taxon>
        <taxon>Candidatus Gallipaludibacter</taxon>
    </lineage>
</organism>
<sequence>MKKKDFRINDMLSAGKYVDIANEYLHKMGREVNGGYEMSATEFKTKSYRRNHTEKQLDVTINYKEQTIEIVEI</sequence>
<evidence type="ECO:0000313" key="2">
    <source>
        <dbReference type="Proteomes" id="UP000823641"/>
    </source>
</evidence>
<proteinExistence type="predicted"/>
<comment type="caution">
    <text evidence="1">The sequence shown here is derived from an EMBL/GenBank/DDBJ whole genome shotgun (WGS) entry which is preliminary data.</text>
</comment>
<accession>A0A9D9HUL8</accession>
<dbReference type="Proteomes" id="UP000823641">
    <property type="component" value="Unassembled WGS sequence"/>
</dbReference>
<gene>
    <name evidence="1" type="ORF">IAA73_07525</name>
</gene>
<dbReference type="EMBL" id="JADIMG010000072">
    <property type="protein sequence ID" value="MBO8460163.1"/>
    <property type="molecule type" value="Genomic_DNA"/>
</dbReference>
<name>A0A9D9HUL8_9BACT</name>
<evidence type="ECO:0000313" key="1">
    <source>
        <dbReference type="EMBL" id="MBO8460163.1"/>
    </source>
</evidence>
<protein>
    <submittedName>
        <fullName evidence="1">Uncharacterized protein</fullName>
    </submittedName>
</protein>
<reference evidence="1" key="1">
    <citation type="submission" date="2020-10" db="EMBL/GenBank/DDBJ databases">
        <authorList>
            <person name="Gilroy R."/>
        </authorList>
    </citation>
    <scope>NUCLEOTIDE SEQUENCE</scope>
    <source>
        <strain evidence="1">G3-3990</strain>
    </source>
</reference>
<reference evidence="1" key="2">
    <citation type="journal article" date="2021" name="PeerJ">
        <title>Extensive microbial diversity within the chicken gut microbiome revealed by metagenomics and culture.</title>
        <authorList>
            <person name="Gilroy R."/>
            <person name="Ravi A."/>
            <person name="Getino M."/>
            <person name="Pursley I."/>
            <person name="Horton D.L."/>
            <person name="Alikhan N.F."/>
            <person name="Baker D."/>
            <person name="Gharbi K."/>
            <person name="Hall N."/>
            <person name="Watson M."/>
            <person name="Adriaenssens E.M."/>
            <person name="Foster-Nyarko E."/>
            <person name="Jarju S."/>
            <person name="Secka A."/>
            <person name="Antonio M."/>
            <person name="Oren A."/>
            <person name="Chaudhuri R.R."/>
            <person name="La Ragione R."/>
            <person name="Hildebrand F."/>
            <person name="Pallen M.J."/>
        </authorList>
    </citation>
    <scope>NUCLEOTIDE SEQUENCE</scope>
    <source>
        <strain evidence="1">G3-3990</strain>
    </source>
</reference>
<dbReference type="AlphaFoldDB" id="A0A9D9HUL8"/>